<proteinExistence type="predicted"/>
<dbReference type="RefSeq" id="WP_076399797.1">
    <property type="nucleotide sequence ID" value="NZ_FTOA01000003.1"/>
</dbReference>
<dbReference type="AlphaFoldDB" id="A0A1N7L7B1"/>
<organism evidence="1 2">
    <name type="scientific">Insolitispirillum peregrinum</name>
    <dbReference type="NCBI Taxonomy" id="80876"/>
    <lineage>
        <taxon>Bacteria</taxon>
        <taxon>Pseudomonadati</taxon>
        <taxon>Pseudomonadota</taxon>
        <taxon>Alphaproteobacteria</taxon>
        <taxon>Rhodospirillales</taxon>
        <taxon>Novispirillaceae</taxon>
        <taxon>Insolitispirillum</taxon>
    </lineage>
</organism>
<protein>
    <submittedName>
        <fullName evidence="1">Uncharacterized protein</fullName>
    </submittedName>
</protein>
<dbReference type="Proteomes" id="UP000185678">
    <property type="component" value="Unassembled WGS sequence"/>
</dbReference>
<keyword evidence="2" id="KW-1185">Reference proteome</keyword>
<accession>A0A1N7L7B1</accession>
<dbReference type="EMBL" id="FTOA01000003">
    <property type="protein sequence ID" value="SIS69725.1"/>
    <property type="molecule type" value="Genomic_DNA"/>
</dbReference>
<gene>
    <name evidence="1" type="ORF">SAMN05421779_103155</name>
</gene>
<evidence type="ECO:0000313" key="1">
    <source>
        <dbReference type="EMBL" id="SIS69725.1"/>
    </source>
</evidence>
<name>A0A1N7L7B1_9PROT</name>
<reference evidence="1 2" key="1">
    <citation type="submission" date="2017-01" db="EMBL/GenBank/DDBJ databases">
        <authorList>
            <person name="Mah S.A."/>
            <person name="Swanson W.J."/>
            <person name="Moy G.W."/>
            <person name="Vacquier V.D."/>
        </authorList>
    </citation>
    <scope>NUCLEOTIDE SEQUENCE [LARGE SCALE GENOMIC DNA]</scope>
    <source>
        <strain evidence="1 2">DSM 11589</strain>
    </source>
</reference>
<evidence type="ECO:0000313" key="2">
    <source>
        <dbReference type="Proteomes" id="UP000185678"/>
    </source>
</evidence>
<sequence>MSTSLNLVIYQRNGDDLVEEGMRTARCEQIPLSTLNTIREKFPSQKRNIYYDGAKEDFFEIDYFARDDVPKIINWLRIIFNNLLIHEYKLLNSEADTPFSQPKDSNLTLFNNLPSQRELDPTSVAIAKFRILISLIDIFSEMQAKYVTEPGAILKLG</sequence>